<dbReference type="EMBL" id="JACRUP010000002">
    <property type="protein sequence ID" value="MBC5850624.1"/>
    <property type="molecule type" value="Genomic_DNA"/>
</dbReference>
<evidence type="ECO:0000313" key="2">
    <source>
        <dbReference type="EMBL" id="MBC5850624.1"/>
    </source>
</evidence>
<comment type="caution">
    <text evidence="2">The sequence shown here is derived from an EMBL/GenBank/DDBJ whole genome shotgun (WGS) entry which is preliminary data.</text>
</comment>
<name>A0A9X0UI43_VIBME</name>
<proteinExistence type="predicted"/>
<protein>
    <submittedName>
        <fullName evidence="2">Uncharacterized protein</fullName>
    </submittedName>
</protein>
<evidence type="ECO:0000256" key="1">
    <source>
        <dbReference type="SAM" id="Phobius"/>
    </source>
</evidence>
<dbReference type="AlphaFoldDB" id="A0A9X0UI43"/>
<organism evidence="2 3">
    <name type="scientific">Vibrio metschnikovii</name>
    <dbReference type="NCBI Taxonomy" id="28172"/>
    <lineage>
        <taxon>Bacteria</taxon>
        <taxon>Pseudomonadati</taxon>
        <taxon>Pseudomonadota</taxon>
        <taxon>Gammaproteobacteria</taxon>
        <taxon>Vibrionales</taxon>
        <taxon>Vibrionaceae</taxon>
        <taxon>Vibrio</taxon>
    </lineage>
</organism>
<gene>
    <name evidence="2" type="ORF">H8Q88_06575</name>
</gene>
<sequence length="240" mass="27695">MIFFSNIIRIKRISIIALFIALVFLGYEYFHSYRPNIWGDEPDEPYITISGKKPIDADVTAYGTFFGGGETCKSFSWSASDGKKRKGGKADILFEHNFSESNDSYELRLPFHNFISSGCDMKLHQIEVEAKNDFDQVGFAKLRIYSPTNNYDKVIDMNSIVQAKECNARIWQWASKDRWSGAMTCFYFVNDIIKTNKPESNAYTVYYDFSKFNNDTVIHYDILAGENYRSEPLDKEKGPQ</sequence>
<keyword evidence="1" id="KW-1133">Transmembrane helix</keyword>
<evidence type="ECO:0000313" key="3">
    <source>
        <dbReference type="Proteomes" id="UP000615796"/>
    </source>
</evidence>
<keyword evidence="3" id="KW-1185">Reference proteome</keyword>
<reference evidence="2" key="1">
    <citation type="submission" date="2020-08" db="EMBL/GenBank/DDBJ databases">
        <title>Genome Sequencing and Pan-Genome Analysis of Migratory bird Vibrio Strains, Inner Mongolia.</title>
        <authorList>
            <person name="Zheng L."/>
        </authorList>
    </citation>
    <scope>NUCLEOTIDE SEQUENCE</scope>
    <source>
        <strain evidence="2">M13F</strain>
    </source>
</reference>
<keyword evidence="1" id="KW-0812">Transmembrane</keyword>
<dbReference type="RefSeq" id="WP_187025644.1">
    <property type="nucleotide sequence ID" value="NZ_JACRUP010000002.1"/>
</dbReference>
<keyword evidence="1" id="KW-0472">Membrane</keyword>
<dbReference type="Proteomes" id="UP000615796">
    <property type="component" value="Unassembled WGS sequence"/>
</dbReference>
<feature type="transmembrane region" description="Helical" evidence="1">
    <location>
        <begin position="12"/>
        <end position="30"/>
    </location>
</feature>
<accession>A0A9X0UI43</accession>